<evidence type="ECO:0000256" key="6">
    <source>
        <dbReference type="ARBA" id="ARBA00022729"/>
    </source>
</evidence>
<organism evidence="13 14">
    <name type="scientific">Marinobacter halophilus</name>
    <dbReference type="NCBI Taxonomy" id="1323740"/>
    <lineage>
        <taxon>Bacteria</taxon>
        <taxon>Pseudomonadati</taxon>
        <taxon>Pseudomonadota</taxon>
        <taxon>Gammaproteobacteria</taxon>
        <taxon>Pseudomonadales</taxon>
        <taxon>Marinobacteraceae</taxon>
        <taxon>Marinobacter</taxon>
    </lineage>
</organism>
<dbReference type="InterPro" id="IPR050298">
    <property type="entry name" value="Gram-neg_bact_OMP"/>
</dbReference>
<keyword evidence="10" id="KW-0998">Cell outer membrane</keyword>
<feature type="signal peptide" evidence="11">
    <location>
        <begin position="1"/>
        <end position="36"/>
    </location>
</feature>
<evidence type="ECO:0000256" key="11">
    <source>
        <dbReference type="SAM" id="SignalP"/>
    </source>
</evidence>
<sequence>MPRKCPVFHNWRIRMKKQKLALCIAVAGLASAPAFAQEAEAPGLNVDFYGHINMAIMHADTGEGSEQYIVDNDYASSRVGARVSTDLKDIDLKVGAHVEFEYQHNPSNLVTPDDRSIKGEWSERHVNLFAAGRYGKISIGQGSGAGDGVTESDLSGTKVASFPDLALVGGALRFVDGSNIGPTLFTSVRSQDFEARYDRLRYDTPAFGPVKFALSQGYKEDQDITEVAATYNTEVDGLGRLSAAIGYSTKDENDAGKRDLDTVGGSVSWLHDSGMNLTAVYSNAENDSGRDSDFNMLKGGYRTGKHSFTVHRAEGKDFNPATVDAGGATVGAVEGSDVEIYGVAYVYQPVKRLDVFFAYNNFALDADNGDYDDVNIAMIGSRLKF</sequence>
<dbReference type="InterPro" id="IPR023614">
    <property type="entry name" value="Porin_dom_sf"/>
</dbReference>
<keyword evidence="7" id="KW-0406">Ion transport</keyword>
<dbReference type="Proteomes" id="UP000238385">
    <property type="component" value="Unassembled WGS sequence"/>
</dbReference>
<comment type="caution">
    <text evidence="13">The sequence shown here is derived from an EMBL/GenBank/DDBJ whole genome shotgun (WGS) entry which is preliminary data.</text>
</comment>
<dbReference type="GO" id="GO:0009279">
    <property type="term" value="C:cell outer membrane"/>
    <property type="evidence" value="ECO:0007669"/>
    <property type="project" value="UniProtKB-SubCell"/>
</dbReference>
<reference evidence="13 14" key="1">
    <citation type="submission" date="2018-03" db="EMBL/GenBank/DDBJ databases">
        <title>Marinobacter brunus sp. nov., a marine bacterium of Gamma-proteobacteria isolated from the surface seawater of the South China Sea.</title>
        <authorList>
            <person name="Cheng H."/>
            <person name="Wu Y.-H."/>
            <person name="Xamxidin M."/>
            <person name="Xu X.-W."/>
        </authorList>
    </citation>
    <scope>NUCLEOTIDE SEQUENCE [LARGE SCALE GENOMIC DNA]</scope>
    <source>
        <strain evidence="13 14">JCM 30472</strain>
    </source>
</reference>
<dbReference type="GO" id="GO:0046930">
    <property type="term" value="C:pore complex"/>
    <property type="evidence" value="ECO:0007669"/>
    <property type="project" value="UniProtKB-KW"/>
</dbReference>
<dbReference type="Pfam" id="PF13609">
    <property type="entry name" value="Porin_4"/>
    <property type="match status" value="1"/>
</dbReference>
<keyword evidence="4" id="KW-1134">Transmembrane beta strand</keyword>
<dbReference type="EMBL" id="PXNN01000006">
    <property type="protein sequence ID" value="PSF09453.1"/>
    <property type="molecule type" value="Genomic_DNA"/>
</dbReference>
<keyword evidence="3" id="KW-0813">Transport</keyword>
<evidence type="ECO:0000256" key="1">
    <source>
        <dbReference type="ARBA" id="ARBA00004571"/>
    </source>
</evidence>
<proteinExistence type="predicted"/>
<dbReference type="PANTHER" id="PTHR34501">
    <property type="entry name" value="PROTEIN YDDL-RELATED"/>
    <property type="match status" value="1"/>
</dbReference>
<evidence type="ECO:0000256" key="4">
    <source>
        <dbReference type="ARBA" id="ARBA00022452"/>
    </source>
</evidence>
<evidence type="ECO:0000256" key="3">
    <source>
        <dbReference type="ARBA" id="ARBA00022448"/>
    </source>
</evidence>
<evidence type="ECO:0000256" key="10">
    <source>
        <dbReference type="ARBA" id="ARBA00023237"/>
    </source>
</evidence>
<keyword evidence="5" id="KW-0812">Transmembrane</keyword>
<evidence type="ECO:0000256" key="2">
    <source>
        <dbReference type="ARBA" id="ARBA00011233"/>
    </source>
</evidence>
<feature type="domain" description="Porin" evidence="12">
    <location>
        <begin position="25"/>
        <end position="362"/>
    </location>
</feature>
<keyword evidence="8" id="KW-0626">Porin</keyword>
<evidence type="ECO:0000256" key="7">
    <source>
        <dbReference type="ARBA" id="ARBA00023065"/>
    </source>
</evidence>
<keyword evidence="6 11" id="KW-0732">Signal</keyword>
<evidence type="ECO:0000313" key="14">
    <source>
        <dbReference type="Proteomes" id="UP000238385"/>
    </source>
</evidence>
<name>A0A2T1KIA2_9GAMM</name>
<dbReference type="PANTHER" id="PTHR34501:SF9">
    <property type="entry name" value="MAJOR OUTER MEMBRANE PROTEIN P.IA"/>
    <property type="match status" value="1"/>
</dbReference>
<dbReference type="InterPro" id="IPR033900">
    <property type="entry name" value="Gram_neg_porin_domain"/>
</dbReference>
<protein>
    <recommendedName>
        <fullName evidence="12">Porin domain-containing protein</fullName>
    </recommendedName>
</protein>
<accession>A0A2T1KIA2</accession>
<comment type="subcellular location">
    <subcellularLocation>
        <location evidence="1">Cell outer membrane</location>
        <topology evidence="1">Multi-pass membrane protein</topology>
    </subcellularLocation>
</comment>
<evidence type="ECO:0000256" key="8">
    <source>
        <dbReference type="ARBA" id="ARBA00023114"/>
    </source>
</evidence>
<dbReference type="OrthoDB" id="974738at2"/>
<feature type="chain" id="PRO_5015672183" description="Porin domain-containing protein" evidence="11">
    <location>
        <begin position="37"/>
        <end position="385"/>
    </location>
</feature>
<gene>
    <name evidence="13" type="ORF">C7H08_05170</name>
</gene>
<evidence type="ECO:0000256" key="9">
    <source>
        <dbReference type="ARBA" id="ARBA00023136"/>
    </source>
</evidence>
<evidence type="ECO:0000259" key="12">
    <source>
        <dbReference type="Pfam" id="PF13609"/>
    </source>
</evidence>
<keyword evidence="14" id="KW-1185">Reference proteome</keyword>
<dbReference type="GO" id="GO:0006811">
    <property type="term" value="P:monoatomic ion transport"/>
    <property type="evidence" value="ECO:0007669"/>
    <property type="project" value="UniProtKB-KW"/>
</dbReference>
<keyword evidence="9" id="KW-0472">Membrane</keyword>
<dbReference type="SUPFAM" id="SSF56935">
    <property type="entry name" value="Porins"/>
    <property type="match status" value="1"/>
</dbReference>
<dbReference type="Gene3D" id="2.40.160.10">
    <property type="entry name" value="Porin"/>
    <property type="match status" value="1"/>
</dbReference>
<comment type="subunit">
    <text evidence="2">Homotrimer.</text>
</comment>
<dbReference type="AlphaFoldDB" id="A0A2T1KIA2"/>
<evidence type="ECO:0000313" key="13">
    <source>
        <dbReference type="EMBL" id="PSF09453.1"/>
    </source>
</evidence>
<evidence type="ECO:0000256" key="5">
    <source>
        <dbReference type="ARBA" id="ARBA00022692"/>
    </source>
</evidence>
<dbReference type="GO" id="GO:0015288">
    <property type="term" value="F:porin activity"/>
    <property type="evidence" value="ECO:0007669"/>
    <property type="project" value="UniProtKB-KW"/>
</dbReference>